<reference evidence="2" key="2">
    <citation type="submission" date="2016-04" db="EMBL/GenBank/DDBJ databases">
        <title>Complete Genome and Plasmid Sequences for Rhodococcus fascians D188 and Draft Sequences for Rhodococcus spp. Isolates PBTS 1 and PBTS 2.</title>
        <authorList>
            <person name="Stamer R."/>
            <person name="Vereecke D."/>
            <person name="Zhang Y."/>
            <person name="Schilkey F."/>
            <person name="Devitt N."/>
            <person name="Randall J."/>
        </authorList>
    </citation>
    <scope>NUCLEOTIDE SEQUENCE [LARGE SCALE GENOMIC DNA]</scope>
    <source>
        <strain evidence="2">PBTS2</strain>
    </source>
</reference>
<gene>
    <name evidence="1" type="ORF">A3Q41_03905</name>
</gene>
<evidence type="ECO:0008006" key="3">
    <source>
        <dbReference type="Google" id="ProtNLM"/>
    </source>
</evidence>
<keyword evidence="2" id="KW-1185">Reference proteome</keyword>
<sequence length="129" mass="13994">MATMDSASAVLAELPEVTESVRYGNPAWGIGKHVFAWVRPFSKADLKRFGDETPPSGPILAVRSADLHEKEAILAAHPRSCFTIPHFDGFSAVLIDVDNAEDDELRELLVDGWLVYAPADVAEEFLAGG</sequence>
<accession>A0A143QS25</accession>
<protein>
    <recommendedName>
        <fullName evidence="3">MmcQ/YjbR family DNA-binding protein</fullName>
    </recommendedName>
</protein>
<name>A0A143QS25_RHOFA</name>
<dbReference type="Pfam" id="PF04237">
    <property type="entry name" value="YjbR"/>
    <property type="match status" value="1"/>
</dbReference>
<dbReference type="Proteomes" id="UP000076038">
    <property type="component" value="Chromosome"/>
</dbReference>
<evidence type="ECO:0000313" key="1">
    <source>
        <dbReference type="EMBL" id="AMY25187.1"/>
    </source>
</evidence>
<dbReference type="OrthoDB" id="954305at2"/>
<dbReference type="InterPro" id="IPR058532">
    <property type="entry name" value="YjbR/MT2646/Rv2570-like"/>
</dbReference>
<organism evidence="1 2">
    <name type="scientific">Rhodococcoides fascians</name>
    <name type="common">Rhodococcus fascians</name>
    <dbReference type="NCBI Taxonomy" id="1828"/>
    <lineage>
        <taxon>Bacteria</taxon>
        <taxon>Bacillati</taxon>
        <taxon>Actinomycetota</taxon>
        <taxon>Actinomycetes</taxon>
        <taxon>Mycobacteriales</taxon>
        <taxon>Nocardiaceae</taxon>
        <taxon>Rhodococcoides</taxon>
    </lineage>
</organism>
<dbReference type="PATRIC" id="fig|1653479.3.peg.3958"/>
<reference evidence="1 2" key="1">
    <citation type="journal article" date="2016" name="Genome Announc.">
        <title>Complete Genome and Plasmid Sequences for Rhodococcus fascians D188 and Draft Sequences for Rhodococcus Isolates PBTS 1 and PBTS 2.</title>
        <authorList>
            <person name="Stamler R.A."/>
            <person name="Vereecke D."/>
            <person name="Zhang Y."/>
            <person name="Schilkey F."/>
            <person name="Devitt N."/>
            <person name="Randall J.J."/>
        </authorList>
    </citation>
    <scope>NUCLEOTIDE SEQUENCE [LARGE SCALE GENOMIC DNA]</scope>
    <source>
        <strain evidence="1 2">PBTS2</strain>
    </source>
</reference>
<evidence type="ECO:0000313" key="2">
    <source>
        <dbReference type="Proteomes" id="UP000076038"/>
    </source>
</evidence>
<proteinExistence type="predicted"/>
<dbReference type="AlphaFoldDB" id="A0A143QS25"/>
<dbReference type="EMBL" id="CP015220">
    <property type="protein sequence ID" value="AMY25187.1"/>
    <property type="molecule type" value="Genomic_DNA"/>
</dbReference>
<dbReference type="RefSeq" id="WP_032370500.1">
    <property type="nucleotide sequence ID" value="NZ_CP015220.1"/>
</dbReference>
<dbReference type="KEGG" id="rhs:A3Q41_03905"/>